<dbReference type="FunFam" id="2.10.25.10:FF:000046">
    <property type="entry name" value="Latent-transforming growth factor beta-binding protein 1 isoform x2"/>
    <property type="match status" value="1"/>
</dbReference>
<protein>
    <submittedName>
        <fullName evidence="14">Uncharacterized protein</fullName>
    </submittedName>
</protein>
<evidence type="ECO:0000256" key="9">
    <source>
        <dbReference type="ARBA" id="ARBA00038081"/>
    </source>
</evidence>
<dbReference type="SMART" id="SM00181">
    <property type="entry name" value="EGF"/>
    <property type="match status" value="3"/>
</dbReference>
<keyword evidence="5" id="KW-0677">Repeat</keyword>
<dbReference type="GO" id="GO:0019838">
    <property type="term" value="F:growth factor binding"/>
    <property type="evidence" value="ECO:0007669"/>
    <property type="project" value="UniProtKB-KW"/>
</dbReference>
<dbReference type="InterPro" id="IPR000152">
    <property type="entry name" value="EGF-type_Asp/Asn_hydroxyl_site"/>
</dbReference>
<dbReference type="InterPro" id="IPR018097">
    <property type="entry name" value="EGF_Ca-bd_CS"/>
</dbReference>
<sequence>MGDTCVHGVCVNTAGSFNCFCSPPLVLDGSGRRCIGLNATEGESLEPEQDVHMDICWQVLVEDNMCANPLAGHRTTYTECCCLYGVAWSEQCAFCPRKDSGNTEENASWGYFTRPPAQYEYSPEGSEAPSSPSCPPTGTTTAGGRCPRDLLQPWGPEGVPLFNDYSPREPPRVPVLRPREFQPRPLRPTPVGGARLAHGLMGVCGILNGCENGRCVRVREGYTCDCFDGYELDLNKMPASVDINECEDISDSVALCQNARCSNTEGSYKCSCLAGFVASAKPHECIPEIPQEVASEAG</sequence>
<dbReference type="AlphaFoldDB" id="A0A8C5CM70"/>
<dbReference type="InterPro" id="IPR017878">
    <property type="entry name" value="TB_dom"/>
</dbReference>
<feature type="domain" description="EGF-like" evidence="12">
    <location>
        <begin position="242"/>
        <end position="286"/>
    </location>
</feature>
<dbReference type="GeneTree" id="ENSGT00940000160884"/>
<dbReference type="Ensembl" id="ENSGMOT00000066480.1">
    <property type="protein sequence ID" value="ENSGMOP00000063856.1"/>
    <property type="gene ID" value="ENSGMOG00000015709.2"/>
</dbReference>
<dbReference type="PANTHER" id="PTHR24034">
    <property type="entry name" value="EGF-LIKE DOMAIN-CONTAINING PROTEIN"/>
    <property type="match status" value="1"/>
</dbReference>
<evidence type="ECO:0000256" key="1">
    <source>
        <dbReference type="ARBA" id="ARBA00004498"/>
    </source>
</evidence>
<dbReference type="InterPro" id="IPR050751">
    <property type="entry name" value="ECM_structural_protein"/>
</dbReference>
<dbReference type="PROSITE" id="PS00010">
    <property type="entry name" value="ASX_HYDROXYL"/>
    <property type="match status" value="1"/>
</dbReference>
<evidence type="ECO:0000256" key="7">
    <source>
        <dbReference type="ARBA" id="ARBA00023180"/>
    </source>
</evidence>
<dbReference type="PROSITE" id="PS50026">
    <property type="entry name" value="EGF_3"/>
    <property type="match status" value="1"/>
</dbReference>
<keyword evidence="6" id="KW-1015">Disulfide bond</keyword>
<dbReference type="CDD" id="cd00054">
    <property type="entry name" value="EGF_CA"/>
    <property type="match status" value="1"/>
</dbReference>
<dbReference type="PROSITE" id="PS01187">
    <property type="entry name" value="EGF_CA"/>
    <property type="match status" value="1"/>
</dbReference>
<dbReference type="FunFam" id="2.10.25.10:FF:000056">
    <property type="entry name" value="Latent-transforming growth factor beta-binding protein 3 isoform 2"/>
    <property type="match status" value="1"/>
</dbReference>
<dbReference type="PANTHER" id="PTHR24034:SF209">
    <property type="entry name" value="EGF-LIKE DOMAIN-CONTAINING PROTEIN"/>
    <property type="match status" value="1"/>
</dbReference>
<dbReference type="InterPro" id="IPR001881">
    <property type="entry name" value="EGF-like_Ca-bd_dom"/>
</dbReference>
<dbReference type="SUPFAM" id="SSF57184">
    <property type="entry name" value="Growth factor receptor domain"/>
    <property type="match status" value="1"/>
</dbReference>
<reference evidence="14" key="2">
    <citation type="submission" date="2025-09" db="UniProtKB">
        <authorList>
            <consortium name="Ensembl"/>
        </authorList>
    </citation>
    <scope>IDENTIFICATION</scope>
</reference>
<dbReference type="PROSITE" id="PS51364">
    <property type="entry name" value="TB"/>
    <property type="match status" value="1"/>
</dbReference>
<dbReference type="Gene3D" id="3.90.290.10">
    <property type="entry name" value="TGF-beta binding (TB) domain"/>
    <property type="match status" value="1"/>
</dbReference>
<dbReference type="InterPro" id="IPR049883">
    <property type="entry name" value="NOTCH1_EGF-like"/>
</dbReference>
<dbReference type="SUPFAM" id="SSF57581">
    <property type="entry name" value="TB module/8-cys domain"/>
    <property type="match status" value="1"/>
</dbReference>
<dbReference type="Pfam" id="PF07645">
    <property type="entry name" value="EGF_CA"/>
    <property type="match status" value="2"/>
</dbReference>
<dbReference type="InterPro" id="IPR000742">
    <property type="entry name" value="EGF"/>
</dbReference>
<evidence type="ECO:0000313" key="15">
    <source>
        <dbReference type="Proteomes" id="UP000694546"/>
    </source>
</evidence>
<feature type="domain" description="TB" evidence="13">
    <location>
        <begin position="54"/>
        <end position="100"/>
    </location>
</feature>
<keyword evidence="7" id="KW-0325">Glycoprotein</keyword>
<dbReference type="FunFam" id="2.10.25.10:FF:000115">
    <property type="entry name" value="latent-transforming growth factor beta-binding protein 4 isoform X2"/>
    <property type="match status" value="1"/>
</dbReference>
<dbReference type="SMART" id="SM00179">
    <property type="entry name" value="EGF_CA"/>
    <property type="match status" value="3"/>
</dbReference>
<organism evidence="14 15">
    <name type="scientific">Gadus morhua</name>
    <name type="common">Atlantic cod</name>
    <dbReference type="NCBI Taxonomy" id="8049"/>
    <lineage>
        <taxon>Eukaryota</taxon>
        <taxon>Metazoa</taxon>
        <taxon>Chordata</taxon>
        <taxon>Craniata</taxon>
        <taxon>Vertebrata</taxon>
        <taxon>Euteleostomi</taxon>
        <taxon>Actinopterygii</taxon>
        <taxon>Neopterygii</taxon>
        <taxon>Teleostei</taxon>
        <taxon>Neoteleostei</taxon>
        <taxon>Acanthomorphata</taxon>
        <taxon>Zeiogadaria</taxon>
        <taxon>Gadariae</taxon>
        <taxon>Gadiformes</taxon>
        <taxon>Gadoidei</taxon>
        <taxon>Gadidae</taxon>
        <taxon>Gadus</taxon>
    </lineage>
</organism>
<comment type="caution">
    <text evidence="10">Lacks conserved residue(s) required for the propagation of feature annotation.</text>
</comment>
<evidence type="ECO:0000256" key="5">
    <source>
        <dbReference type="ARBA" id="ARBA00022737"/>
    </source>
</evidence>
<feature type="region of interest" description="Disordered" evidence="11">
    <location>
        <begin position="119"/>
        <end position="149"/>
    </location>
</feature>
<evidence type="ECO:0000256" key="11">
    <source>
        <dbReference type="SAM" id="MobiDB-lite"/>
    </source>
</evidence>
<dbReference type="Gene3D" id="2.10.25.10">
    <property type="entry name" value="Laminin"/>
    <property type="match status" value="3"/>
</dbReference>
<evidence type="ECO:0000259" key="12">
    <source>
        <dbReference type="PROSITE" id="PS50026"/>
    </source>
</evidence>
<reference evidence="14" key="1">
    <citation type="submission" date="2025-08" db="UniProtKB">
        <authorList>
            <consortium name="Ensembl"/>
        </authorList>
    </citation>
    <scope>IDENTIFICATION</scope>
</reference>
<evidence type="ECO:0000259" key="13">
    <source>
        <dbReference type="PROSITE" id="PS51364"/>
    </source>
</evidence>
<name>A0A8C5CM70_GADMO</name>
<keyword evidence="8" id="KW-0340">Growth factor binding</keyword>
<evidence type="ECO:0000256" key="4">
    <source>
        <dbReference type="ARBA" id="ARBA00022729"/>
    </source>
</evidence>
<keyword evidence="3 10" id="KW-0245">EGF-like domain</keyword>
<keyword evidence="15" id="KW-1185">Reference proteome</keyword>
<evidence type="ECO:0000256" key="6">
    <source>
        <dbReference type="ARBA" id="ARBA00023157"/>
    </source>
</evidence>
<evidence type="ECO:0000256" key="2">
    <source>
        <dbReference type="ARBA" id="ARBA00022530"/>
    </source>
</evidence>
<accession>A0A8C5CM70</accession>
<keyword evidence="2" id="KW-0964">Secreted</keyword>
<feature type="compositionally biased region" description="Low complexity" evidence="11">
    <location>
        <begin position="120"/>
        <end position="145"/>
    </location>
</feature>
<comment type="similarity">
    <text evidence="9">Belongs to the LTBP family.</text>
</comment>
<dbReference type="Proteomes" id="UP000694546">
    <property type="component" value="Chromosome 5"/>
</dbReference>
<keyword evidence="4" id="KW-0732">Signal</keyword>
<evidence type="ECO:0000256" key="3">
    <source>
        <dbReference type="ARBA" id="ARBA00022536"/>
    </source>
</evidence>
<evidence type="ECO:0000313" key="14">
    <source>
        <dbReference type="Ensembl" id="ENSGMOP00000063856.1"/>
    </source>
</evidence>
<dbReference type="Pfam" id="PF00683">
    <property type="entry name" value="TB"/>
    <property type="match status" value="1"/>
</dbReference>
<evidence type="ECO:0000256" key="10">
    <source>
        <dbReference type="PROSITE-ProRule" id="PRU00076"/>
    </source>
</evidence>
<proteinExistence type="inferred from homology"/>
<dbReference type="InterPro" id="IPR009030">
    <property type="entry name" value="Growth_fac_rcpt_cys_sf"/>
</dbReference>
<dbReference type="InterPro" id="IPR036773">
    <property type="entry name" value="TB_dom_sf"/>
</dbReference>
<evidence type="ECO:0000256" key="8">
    <source>
        <dbReference type="ARBA" id="ARBA00023183"/>
    </source>
</evidence>
<keyword evidence="2" id="KW-0272">Extracellular matrix</keyword>
<comment type="subcellular location">
    <subcellularLocation>
        <location evidence="1">Secreted</location>
        <location evidence="1">Extracellular space</location>
        <location evidence="1">Extracellular matrix</location>
    </subcellularLocation>
</comment>
<dbReference type="GO" id="GO:0005509">
    <property type="term" value="F:calcium ion binding"/>
    <property type="evidence" value="ECO:0007669"/>
    <property type="project" value="InterPro"/>
</dbReference>
<dbReference type="Pfam" id="PF00008">
    <property type="entry name" value="EGF"/>
    <property type="match status" value="1"/>
</dbReference>
<dbReference type="PROSITE" id="PS01186">
    <property type="entry name" value="EGF_2"/>
    <property type="match status" value="1"/>
</dbReference>